<proteinExistence type="predicted"/>
<keyword evidence="2" id="KW-1185">Reference proteome</keyword>
<dbReference type="Proteomes" id="UP000004986">
    <property type="component" value="Unassembled WGS sequence"/>
</dbReference>
<name>F3GS20_PSESJ</name>
<feature type="non-terminal residue" evidence="1">
    <location>
        <position position="35"/>
    </location>
</feature>
<gene>
    <name evidence="1" type="ORF">PSYPI_48707</name>
</gene>
<dbReference type="HOGENOM" id="CLU_3370374_0_0_6"/>
<accession>F3GS20</accession>
<reference evidence="1 2" key="1">
    <citation type="journal article" date="2011" name="PLoS Pathog.">
        <title>Dynamic evolution of pathogenicity revealed by sequencing and comparative genomics of 19 Pseudomonas syringae isolates.</title>
        <authorList>
            <person name="Baltrus D.A."/>
            <person name="Nishimura M.T."/>
            <person name="Romanchuk A."/>
            <person name="Chang J.H."/>
            <person name="Mukhtar M.S."/>
            <person name="Cherkis K."/>
            <person name="Roach J."/>
            <person name="Grant S.R."/>
            <person name="Jones C.D."/>
            <person name="Dangl J.L."/>
        </authorList>
    </citation>
    <scope>NUCLEOTIDE SEQUENCE [LARGE SCALE GENOMIC DNA]</scope>
    <source>
        <strain evidence="1 2">1704B</strain>
    </source>
</reference>
<feature type="non-terminal residue" evidence="1">
    <location>
        <position position="1"/>
    </location>
</feature>
<organism evidence="1 2">
    <name type="scientific">Pseudomonas syringae pv. pisi str. 1704B</name>
    <dbReference type="NCBI Taxonomy" id="629263"/>
    <lineage>
        <taxon>Bacteria</taxon>
        <taxon>Pseudomonadati</taxon>
        <taxon>Pseudomonadota</taxon>
        <taxon>Gammaproteobacteria</taxon>
        <taxon>Pseudomonadales</taxon>
        <taxon>Pseudomonadaceae</taxon>
        <taxon>Pseudomonas</taxon>
        <taxon>Pseudomonas syringae</taxon>
    </lineage>
</organism>
<dbReference type="EMBL" id="AEAI01004842">
    <property type="protein sequence ID" value="EGH49873.1"/>
    <property type="molecule type" value="Genomic_DNA"/>
</dbReference>
<dbReference type="AlphaFoldDB" id="F3GS20"/>
<evidence type="ECO:0000313" key="1">
    <source>
        <dbReference type="EMBL" id="EGH49873.1"/>
    </source>
</evidence>
<comment type="caution">
    <text evidence="1">The sequence shown here is derived from an EMBL/GenBank/DDBJ whole genome shotgun (WGS) entry which is preliminary data.</text>
</comment>
<evidence type="ECO:0000313" key="2">
    <source>
        <dbReference type="Proteomes" id="UP000004986"/>
    </source>
</evidence>
<sequence length="35" mass="4017">PDDFYYGSGHLHQLNLDSQLISDHEAQDLAIRNHP</sequence>
<protein>
    <submittedName>
        <fullName evidence="1">Uncharacterized protein</fullName>
    </submittedName>
</protein>